<accession>A0A367ZL03</accession>
<feature type="region of interest" description="Disordered" evidence="1">
    <location>
        <begin position="239"/>
        <end position="298"/>
    </location>
</feature>
<sequence>MEQHAHDRSTVSLKSVLVWGGIVALMAGPALVAAAPPAAESKVPDFLHQFVYGLVILDEGKAFLVDHQGKMAATPLATGTRIKTGSVVGTAADAGAVLRLGSGSLLRMAPNTRVRVLPYSLELQEGACRARHVNQYHPLKIEGKATILLTREGAADLETRGNKVLVQVQAGKVRAAGLKEPVAAGQTIEAKGQEARLTDERPAWEARMAGPARSAVDEVSELAEAFDAGSAADLSVLEQESAAGSHRDAEPSVTALPPPANPPPVSPPEPVSPPGAGNSGVVEGEDWMKNPIPVGGGD</sequence>
<protein>
    <recommendedName>
        <fullName evidence="4">FecR protein domain-containing protein</fullName>
    </recommendedName>
</protein>
<organism evidence="2 3">
    <name type="scientific">Candidatus Ozemobacter sibiricus</name>
    <dbReference type="NCBI Taxonomy" id="2268124"/>
    <lineage>
        <taxon>Bacteria</taxon>
        <taxon>Candidatus Ozemobacteria</taxon>
        <taxon>Candidatus Ozemobacterales</taxon>
        <taxon>Candidatus Ozemobacteraceae</taxon>
        <taxon>Candidatus Ozemobacter</taxon>
    </lineage>
</organism>
<evidence type="ECO:0000313" key="3">
    <source>
        <dbReference type="Proteomes" id="UP000252355"/>
    </source>
</evidence>
<dbReference type="Proteomes" id="UP000252355">
    <property type="component" value="Unassembled WGS sequence"/>
</dbReference>
<proteinExistence type="predicted"/>
<name>A0A367ZL03_9BACT</name>
<evidence type="ECO:0008006" key="4">
    <source>
        <dbReference type="Google" id="ProtNLM"/>
    </source>
</evidence>
<evidence type="ECO:0000313" key="2">
    <source>
        <dbReference type="EMBL" id="RCK78773.1"/>
    </source>
</evidence>
<reference evidence="2 3" key="1">
    <citation type="submission" date="2018-05" db="EMBL/GenBank/DDBJ databases">
        <title>A metagenomic window into the 2 km-deep terrestrial subsurface aquifer revealed taxonomically and functionally diverse microbial community comprising novel uncultured bacterial lineages.</title>
        <authorList>
            <person name="Kadnikov V.V."/>
            <person name="Mardanov A.V."/>
            <person name="Beletsky A.V."/>
            <person name="Banks D."/>
            <person name="Pimenov N.V."/>
            <person name="Frank Y.A."/>
            <person name="Karnachuk O.V."/>
            <person name="Ravin N.V."/>
        </authorList>
    </citation>
    <scope>NUCLEOTIDE SEQUENCE [LARGE SCALE GENOMIC DNA]</scope>
    <source>
        <strain evidence="2">BY5</strain>
    </source>
</reference>
<evidence type="ECO:0000256" key="1">
    <source>
        <dbReference type="SAM" id="MobiDB-lite"/>
    </source>
</evidence>
<feature type="compositionally biased region" description="Pro residues" evidence="1">
    <location>
        <begin position="256"/>
        <end position="273"/>
    </location>
</feature>
<dbReference type="EMBL" id="QOQW01000019">
    <property type="protein sequence ID" value="RCK78773.1"/>
    <property type="molecule type" value="Genomic_DNA"/>
</dbReference>
<gene>
    <name evidence="2" type="ORF">OZSIB_1126</name>
</gene>
<dbReference type="AlphaFoldDB" id="A0A367ZL03"/>
<comment type="caution">
    <text evidence="2">The sequence shown here is derived from an EMBL/GenBank/DDBJ whole genome shotgun (WGS) entry which is preliminary data.</text>
</comment>